<evidence type="ECO:0000313" key="3">
    <source>
        <dbReference type="Proteomes" id="UP000249254"/>
    </source>
</evidence>
<dbReference type="RefSeq" id="WP_111530129.1">
    <property type="nucleotide sequence ID" value="NZ_JBHRSG010000003.1"/>
</dbReference>
<accession>A0A328AN10</accession>
<dbReference type="OrthoDB" id="9807890at2"/>
<protein>
    <submittedName>
        <fullName evidence="2">Serine/threonine protein phosphatase</fullName>
    </submittedName>
</protein>
<keyword evidence="3" id="KW-1185">Reference proteome</keyword>
<dbReference type="Gene3D" id="3.60.21.10">
    <property type="match status" value="1"/>
</dbReference>
<dbReference type="GO" id="GO:0005737">
    <property type="term" value="C:cytoplasm"/>
    <property type="evidence" value="ECO:0007669"/>
    <property type="project" value="TreeGrafter"/>
</dbReference>
<dbReference type="SUPFAM" id="SSF56300">
    <property type="entry name" value="Metallo-dependent phosphatases"/>
    <property type="match status" value="1"/>
</dbReference>
<comment type="caution">
    <text evidence="2">The sequence shown here is derived from an EMBL/GenBank/DDBJ whole genome shotgun (WGS) entry which is preliminary data.</text>
</comment>
<organism evidence="2 3">
    <name type="scientific">Phenylobacterium soli</name>
    <dbReference type="NCBI Taxonomy" id="2170551"/>
    <lineage>
        <taxon>Bacteria</taxon>
        <taxon>Pseudomonadati</taxon>
        <taxon>Pseudomonadota</taxon>
        <taxon>Alphaproteobacteria</taxon>
        <taxon>Caulobacterales</taxon>
        <taxon>Caulobacteraceae</taxon>
        <taxon>Phenylobacterium</taxon>
    </lineage>
</organism>
<dbReference type="GO" id="GO:0016791">
    <property type="term" value="F:phosphatase activity"/>
    <property type="evidence" value="ECO:0007669"/>
    <property type="project" value="TreeGrafter"/>
</dbReference>
<dbReference type="GO" id="GO:0008803">
    <property type="term" value="F:bis(5'-nucleosyl)-tetraphosphatase (symmetrical) activity"/>
    <property type="evidence" value="ECO:0007669"/>
    <property type="project" value="TreeGrafter"/>
</dbReference>
<evidence type="ECO:0000313" key="2">
    <source>
        <dbReference type="EMBL" id="RAK56382.1"/>
    </source>
</evidence>
<name>A0A328AN10_9CAUL</name>
<dbReference type="PANTHER" id="PTHR42850">
    <property type="entry name" value="METALLOPHOSPHOESTERASE"/>
    <property type="match status" value="1"/>
</dbReference>
<dbReference type="GO" id="GO:0110154">
    <property type="term" value="P:RNA decapping"/>
    <property type="evidence" value="ECO:0007669"/>
    <property type="project" value="TreeGrafter"/>
</dbReference>
<dbReference type="InterPro" id="IPR050126">
    <property type="entry name" value="Ap4A_hydrolase"/>
</dbReference>
<dbReference type="EMBL" id="QFYQ01000001">
    <property type="protein sequence ID" value="RAK56382.1"/>
    <property type="molecule type" value="Genomic_DNA"/>
</dbReference>
<dbReference type="Pfam" id="PF00149">
    <property type="entry name" value="Metallophos"/>
    <property type="match status" value="1"/>
</dbReference>
<dbReference type="AlphaFoldDB" id="A0A328AN10"/>
<reference evidence="3" key="1">
    <citation type="submission" date="2018-05" db="EMBL/GenBank/DDBJ databases">
        <authorList>
            <person name="Li X."/>
        </authorList>
    </citation>
    <scope>NUCLEOTIDE SEQUENCE [LARGE SCALE GENOMIC DNA]</scope>
    <source>
        <strain evidence="3">LX32</strain>
    </source>
</reference>
<dbReference type="Proteomes" id="UP000249254">
    <property type="component" value="Unassembled WGS sequence"/>
</dbReference>
<gene>
    <name evidence="2" type="ORF">DJ017_15105</name>
</gene>
<dbReference type="CDD" id="cd00144">
    <property type="entry name" value="MPP_PPP_family"/>
    <property type="match status" value="1"/>
</dbReference>
<sequence length="259" mass="28327">MAQAASKVGGQLVYAIGDIHGCYGLMKDLLARIAADSAEHARGRRPVLVFLGDYVDRGPHSAQVMEALVWLQRRRDLDIHFLKGNHEQGLLEFMDEPERGAPWLGFGGAETLGAYGVQPPPEASPEALRAARDELLERMPASHLKLLLQLETLVVIGDYAFVHAGIRPGTPLEAQSENDLLWMRRGFVDQPGPFPKIIVHGHTWLGEQPQLMEHRLGLDTGAYATGVLTAARLEDGEVAILQARRSDVWAPAQPEAATA</sequence>
<dbReference type="InterPro" id="IPR004843">
    <property type="entry name" value="Calcineurin-like_PHP"/>
</dbReference>
<dbReference type="PANTHER" id="PTHR42850:SF4">
    <property type="entry name" value="ZINC-DEPENDENT ENDOPOLYPHOSPHATASE"/>
    <property type="match status" value="1"/>
</dbReference>
<evidence type="ECO:0000259" key="1">
    <source>
        <dbReference type="Pfam" id="PF00149"/>
    </source>
</evidence>
<feature type="domain" description="Calcineurin-like phosphoesterase" evidence="1">
    <location>
        <begin position="13"/>
        <end position="203"/>
    </location>
</feature>
<dbReference type="InterPro" id="IPR029052">
    <property type="entry name" value="Metallo-depent_PP-like"/>
</dbReference>
<proteinExistence type="predicted"/>